<dbReference type="Proteomes" id="UP000299102">
    <property type="component" value="Unassembled WGS sequence"/>
</dbReference>
<dbReference type="InterPro" id="IPR052709">
    <property type="entry name" value="Transposase-MT_Hybrid"/>
</dbReference>
<dbReference type="Pfam" id="PF01359">
    <property type="entry name" value="Transposase_1"/>
    <property type="match status" value="1"/>
</dbReference>
<dbReference type="GO" id="GO:0006303">
    <property type="term" value="P:double-strand break repair via nonhomologous end joining"/>
    <property type="evidence" value="ECO:0007669"/>
    <property type="project" value="TreeGrafter"/>
</dbReference>
<sequence>MNRILTCDCLLKYNETKPFLKRLITGDEKWITYDKNVQYHGQKGNVWWDWMGIIHYELLPPGETINSDLYCLQLMRLKQEVEKKRPELVNRQSEIFYLLLKTDNVSLQKTRPAPSDAPLLPEKPATYLLTSRHICGWERFDISNSNADVKLVAFAALTSHRQMHSIGTAPRPRPAALLSCVRMDGFQTAPSHVPRR</sequence>
<comment type="caution">
    <text evidence="1">The sequence shown here is derived from an EMBL/GenBank/DDBJ whole genome shotgun (WGS) entry which is preliminary data.</text>
</comment>
<dbReference type="GO" id="GO:0044547">
    <property type="term" value="F:DNA topoisomerase binding"/>
    <property type="evidence" value="ECO:0007669"/>
    <property type="project" value="TreeGrafter"/>
</dbReference>
<evidence type="ECO:0000313" key="2">
    <source>
        <dbReference type="Proteomes" id="UP000299102"/>
    </source>
</evidence>
<dbReference type="GO" id="GO:0044774">
    <property type="term" value="P:mitotic DNA integrity checkpoint signaling"/>
    <property type="evidence" value="ECO:0007669"/>
    <property type="project" value="TreeGrafter"/>
</dbReference>
<dbReference type="GO" id="GO:0000014">
    <property type="term" value="F:single-stranded DNA endodeoxyribonuclease activity"/>
    <property type="evidence" value="ECO:0007669"/>
    <property type="project" value="TreeGrafter"/>
</dbReference>
<dbReference type="GO" id="GO:0035861">
    <property type="term" value="C:site of double-strand break"/>
    <property type="evidence" value="ECO:0007669"/>
    <property type="project" value="TreeGrafter"/>
</dbReference>
<dbReference type="GO" id="GO:0000729">
    <property type="term" value="P:DNA double-strand break processing"/>
    <property type="evidence" value="ECO:0007669"/>
    <property type="project" value="TreeGrafter"/>
</dbReference>
<dbReference type="OrthoDB" id="616263at2759"/>
<dbReference type="STRING" id="151549.A0A4C1VTN7"/>
<protein>
    <submittedName>
        <fullName evidence="1">Mariner Mos1 transposase</fullName>
    </submittedName>
</protein>
<dbReference type="GO" id="GO:0046975">
    <property type="term" value="F:histone H3K36 methyltransferase activity"/>
    <property type="evidence" value="ECO:0007669"/>
    <property type="project" value="TreeGrafter"/>
</dbReference>
<dbReference type="Gene3D" id="3.30.420.10">
    <property type="entry name" value="Ribonuclease H-like superfamily/Ribonuclease H"/>
    <property type="match status" value="1"/>
</dbReference>
<evidence type="ECO:0000313" key="1">
    <source>
        <dbReference type="EMBL" id="GBP41559.1"/>
    </source>
</evidence>
<dbReference type="InterPro" id="IPR001888">
    <property type="entry name" value="Transposase_1"/>
</dbReference>
<dbReference type="AlphaFoldDB" id="A0A4C1VTN7"/>
<dbReference type="GO" id="GO:0003690">
    <property type="term" value="F:double-stranded DNA binding"/>
    <property type="evidence" value="ECO:0007669"/>
    <property type="project" value="TreeGrafter"/>
</dbReference>
<dbReference type="PANTHER" id="PTHR46060:SF2">
    <property type="entry name" value="HISTONE-LYSINE N-METHYLTRANSFERASE SETMAR"/>
    <property type="match status" value="1"/>
</dbReference>
<dbReference type="GO" id="GO:0000793">
    <property type="term" value="C:condensed chromosome"/>
    <property type="evidence" value="ECO:0007669"/>
    <property type="project" value="TreeGrafter"/>
</dbReference>
<gene>
    <name evidence="1" type="ORF">EVAR_20367_1</name>
</gene>
<dbReference type="EMBL" id="BGZK01000401">
    <property type="protein sequence ID" value="GBP41559.1"/>
    <property type="molecule type" value="Genomic_DNA"/>
</dbReference>
<dbReference type="GO" id="GO:0003697">
    <property type="term" value="F:single-stranded DNA binding"/>
    <property type="evidence" value="ECO:0007669"/>
    <property type="project" value="TreeGrafter"/>
</dbReference>
<name>A0A4C1VTN7_EUMVA</name>
<dbReference type="GO" id="GO:0042800">
    <property type="term" value="F:histone H3K4 methyltransferase activity"/>
    <property type="evidence" value="ECO:0007669"/>
    <property type="project" value="TreeGrafter"/>
</dbReference>
<proteinExistence type="predicted"/>
<reference evidence="1 2" key="1">
    <citation type="journal article" date="2019" name="Commun. Biol.">
        <title>The bagworm genome reveals a unique fibroin gene that provides high tensile strength.</title>
        <authorList>
            <person name="Kono N."/>
            <person name="Nakamura H."/>
            <person name="Ohtoshi R."/>
            <person name="Tomita M."/>
            <person name="Numata K."/>
            <person name="Arakawa K."/>
        </authorList>
    </citation>
    <scope>NUCLEOTIDE SEQUENCE [LARGE SCALE GENOMIC DNA]</scope>
</reference>
<dbReference type="GO" id="GO:0031297">
    <property type="term" value="P:replication fork processing"/>
    <property type="evidence" value="ECO:0007669"/>
    <property type="project" value="TreeGrafter"/>
</dbReference>
<dbReference type="GO" id="GO:0005634">
    <property type="term" value="C:nucleus"/>
    <property type="evidence" value="ECO:0007669"/>
    <property type="project" value="TreeGrafter"/>
</dbReference>
<dbReference type="InterPro" id="IPR036397">
    <property type="entry name" value="RNaseH_sf"/>
</dbReference>
<organism evidence="1 2">
    <name type="scientific">Eumeta variegata</name>
    <name type="common">Bagworm moth</name>
    <name type="synonym">Eumeta japonica</name>
    <dbReference type="NCBI Taxonomy" id="151549"/>
    <lineage>
        <taxon>Eukaryota</taxon>
        <taxon>Metazoa</taxon>
        <taxon>Ecdysozoa</taxon>
        <taxon>Arthropoda</taxon>
        <taxon>Hexapoda</taxon>
        <taxon>Insecta</taxon>
        <taxon>Pterygota</taxon>
        <taxon>Neoptera</taxon>
        <taxon>Endopterygota</taxon>
        <taxon>Lepidoptera</taxon>
        <taxon>Glossata</taxon>
        <taxon>Ditrysia</taxon>
        <taxon>Tineoidea</taxon>
        <taxon>Psychidae</taxon>
        <taxon>Oiketicinae</taxon>
        <taxon>Eumeta</taxon>
    </lineage>
</organism>
<dbReference type="PANTHER" id="PTHR46060">
    <property type="entry name" value="MARINER MOS1 TRANSPOSASE-LIKE PROTEIN"/>
    <property type="match status" value="1"/>
</dbReference>
<dbReference type="GO" id="GO:0015074">
    <property type="term" value="P:DNA integration"/>
    <property type="evidence" value="ECO:0007669"/>
    <property type="project" value="TreeGrafter"/>
</dbReference>
<keyword evidence="2" id="KW-1185">Reference proteome</keyword>
<accession>A0A4C1VTN7</accession>